<evidence type="ECO:0000313" key="7">
    <source>
        <dbReference type="EMBL" id="QDU98566.1"/>
    </source>
</evidence>
<keyword evidence="5" id="KW-0175">Coiled coil</keyword>
<dbReference type="GO" id="GO:0020037">
    <property type="term" value="F:heme binding"/>
    <property type="evidence" value="ECO:0007669"/>
    <property type="project" value="InterPro"/>
</dbReference>
<evidence type="ECO:0000256" key="4">
    <source>
        <dbReference type="PROSITE-ProRule" id="PRU00433"/>
    </source>
</evidence>
<dbReference type="GO" id="GO:0009055">
    <property type="term" value="F:electron transfer activity"/>
    <property type="evidence" value="ECO:0007669"/>
    <property type="project" value="InterPro"/>
</dbReference>
<sequence length="741" mass="82558">MTFEQHAAPILKAHCWECHGGAKREAGLDLRRRFALLDGGDSGPAIKPGKPDDSLLLEMIADGQMPPDGKTPLAPQQIATLRAWIADGAAIAGESETPLPADDENARFSEEQRRHWAFQPVQAIAPPAVADTSWLRTPVDAFLLAALEQHGWRPAAAASRRVLIRRVTFDLTGLPPSPEAVEAFINDRSADAYERVVDALLASPRYGERAAQHWLDVVRYAETEGFEYDRHLPDAWRYRDYVIGAFNADIPFDQFIREQLAGDELRPRDPQALAAAVFHRLGTVRRNAGNPDIAVSRNEVLTERTNIVGEAFLGLSVGCARCHDHKLEPISQKDYYRLQAYFAATVEDNFRLASDAEVQAWEKKTEEQNGRIQQLKAEAKKANDADRSRLEQQILDLEYALPPAPATIPTIRNDAAQRTAMHVLRRGEWEKKGVAVGPRPLSILSPSTLPELPADTPQPRTRLADWIADGQHPLSSRVIVNRIWQQHFGVGLVATANDFGVHGSPPSHPQLLDWLAHSLVQNGWKLKPLHRLIVLSNAYQQSSRLAPGSKLAEADPNNRWLGRFSRRRLSAEELRDAMLAVSGRLNLHAGGPSVIPPVDPELVALLYKPAQWRVTEDVSEHNRRSIYLIAKRNLRLPFMETFDAPALQNSCPQRETSTHAPQALELTNGDFANAMAAALAERLERNCGDNHPRIVQRAYQLAAGREPTPRERELSLAFLAEEPLREFALAVLNLQGFLYVD</sequence>
<dbReference type="InterPro" id="IPR009056">
    <property type="entry name" value="Cyt_c-like_dom"/>
</dbReference>
<reference evidence="7 8" key="1">
    <citation type="submission" date="2019-02" db="EMBL/GenBank/DDBJ databases">
        <title>Deep-cultivation of Planctomycetes and their phenomic and genomic characterization uncovers novel biology.</title>
        <authorList>
            <person name="Wiegand S."/>
            <person name="Jogler M."/>
            <person name="Boedeker C."/>
            <person name="Pinto D."/>
            <person name="Vollmers J."/>
            <person name="Rivas-Marin E."/>
            <person name="Kohn T."/>
            <person name="Peeters S.H."/>
            <person name="Heuer A."/>
            <person name="Rast P."/>
            <person name="Oberbeckmann S."/>
            <person name="Bunk B."/>
            <person name="Jeske O."/>
            <person name="Meyerdierks A."/>
            <person name="Storesund J.E."/>
            <person name="Kallscheuer N."/>
            <person name="Luecker S."/>
            <person name="Lage O.M."/>
            <person name="Pohl T."/>
            <person name="Merkel B.J."/>
            <person name="Hornburger P."/>
            <person name="Mueller R.-W."/>
            <person name="Bruemmer F."/>
            <person name="Labrenz M."/>
            <person name="Spormann A.M."/>
            <person name="Op den Camp H."/>
            <person name="Overmann J."/>
            <person name="Amann R."/>
            <person name="Jetten M.S.M."/>
            <person name="Mascher T."/>
            <person name="Medema M.H."/>
            <person name="Devos D.P."/>
            <person name="Kaster A.-K."/>
            <person name="Ovreas L."/>
            <person name="Rohde M."/>
            <person name="Galperin M.Y."/>
            <person name="Jogler C."/>
        </authorList>
    </citation>
    <scope>NUCLEOTIDE SEQUENCE [LARGE SCALE GENOMIC DNA]</scope>
    <source>
        <strain evidence="7 8">Pla85_3_4</strain>
    </source>
</reference>
<dbReference type="InterPro" id="IPR036909">
    <property type="entry name" value="Cyt_c-like_dom_sf"/>
</dbReference>
<evidence type="ECO:0000256" key="5">
    <source>
        <dbReference type="SAM" id="Coils"/>
    </source>
</evidence>
<dbReference type="Pfam" id="PF07587">
    <property type="entry name" value="PSD1"/>
    <property type="match status" value="1"/>
</dbReference>
<dbReference type="PROSITE" id="PS51007">
    <property type="entry name" value="CYTC"/>
    <property type="match status" value="1"/>
</dbReference>
<evidence type="ECO:0000256" key="3">
    <source>
        <dbReference type="ARBA" id="ARBA00023004"/>
    </source>
</evidence>
<feature type="coiled-coil region" evidence="5">
    <location>
        <begin position="358"/>
        <end position="385"/>
    </location>
</feature>
<dbReference type="InterPro" id="IPR022655">
    <property type="entry name" value="DUF1553"/>
</dbReference>
<dbReference type="SUPFAM" id="SSF46626">
    <property type="entry name" value="Cytochrome c"/>
    <property type="match status" value="1"/>
</dbReference>
<dbReference type="Pfam" id="PF07583">
    <property type="entry name" value="PSCyt2"/>
    <property type="match status" value="1"/>
</dbReference>
<accession>A0A518E3A2</accession>
<dbReference type="InterPro" id="IPR011444">
    <property type="entry name" value="DUF1549"/>
</dbReference>
<keyword evidence="3 4" id="KW-0408">Iron</keyword>
<organism evidence="7 8">
    <name type="scientific">Lignipirellula cremea</name>
    <dbReference type="NCBI Taxonomy" id="2528010"/>
    <lineage>
        <taxon>Bacteria</taxon>
        <taxon>Pseudomonadati</taxon>
        <taxon>Planctomycetota</taxon>
        <taxon>Planctomycetia</taxon>
        <taxon>Pirellulales</taxon>
        <taxon>Pirellulaceae</taxon>
        <taxon>Lignipirellula</taxon>
    </lineage>
</organism>
<feature type="domain" description="Cytochrome c" evidence="6">
    <location>
        <begin position="1"/>
        <end position="89"/>
    </location>
</feature>
<dbReference type="GO" id="GO:0046872">
    <property type="term" value="F:metal ion binding"/>
    <property type="evidence" value="ECO:0007669"/>
    <property type="project" value="UniProtKB-KW"/>
</dbReference>
<dbReference type="Pfam" id="PF07635">
    <property type="entry name" value="PSCyt1"/>
    <property type="match status" value="1"/>
</dbReference>
<keyword evidence="2 4" id="KW-0479">Metal-binding</keyword>
<evidence type="ECO:0000259" key="6">
    <source>
        <dbReference type="PROSITE" id="PS51007"/>
    </source>
</evidence>
<dbReference type="InterPro" id="IPR011429">
    <property type="entry name" value="Cyt_c_Planctomycete-type"/>
</dbReference>
<name>A0A518E3A2_9BACT</name>
<dbReference type="AlphaFoldDB" id="A0A518E3A2"/>
<keyword evidence="1 4" id="KW-0349">Heme</keyword>
<keyword evidence="8" id="KW-1185">Reference proteome</keyword>
<dbReference type="EMBL" id="CP036433">
    <property type="protein sequence ID" value="QDU98566.1"/>
    <property type="molecule type" value="Genomic_DNA"/>
</dbReference>
<dbReference type="PANTHER" id="PTHR35889:SF3">
    <property type="entry name" value="F-BOX DOMAIN-CONTAINING PROTEIN"/>
    <property type="match status" value="1"/>
</dbReference>
<evidence type="ECO:0000256" key="2">
    <source>
        <dbReference type="ARBA" id="ARBA00022723"/>
    </source>
</evidence>
<evidence type="ECO:0000256" key="1">
    <source>
        <dbReference type="ARBA" id="ARBA00022617"/>
    </source>
</evidence>
<evidence type="ECO:0000313" key="8">
    <source>
        <dbReference type="Proteomes" id="UP000317648"/>
    </source>
</evidence>
<dbReference type="PANTHER" id="PTHR35889">
    <property type="entry name" value="CYCLOINULO-OLIGOSACCHARIDE FRUCTANOTRANSFERASE-RELATED"/>
    <property type="match status" value="1"/>
</dbReference>
<proteinExistence type="predicted"/>
<protein>
    <submittedName>
        <fullName evidence="7">Planctomycete cytochrome C</fullName>
    </submittedName>
</protein>
<dbReference type="KEGG" id="lcre:Pla8534_64370"/>
<gene>
    <name evidence="7" type="ORF">Pla8534_64370</name>
</gene>
<dbReference type="Proteomes" id="UP000317648">
    <property type="component" value="Chromosome"/>
</dbReference>